<dbReference type="KEGG" id="bbf:BBB_1261"/>
<proteinExistence type="predicted"/>
<dbReference type="PATRIC" id="fig|484020.3.peg.1247"/>
<dbReference type="Proteomes" id="UP000006173">
    <property type="component" value="Chromosome"/>
</dbReference>
<accession>I3WIZ0</accession>
<organism evidence="1 2">
    <name type="scientific">Bifidobacterium bifidum BGN4</name>
    <dbReference type="NCBI Taxonomy" id="484020"/>
    <lineage>
        <taxon>Bacteria</taxon>
        <taxon>Bacillati</taxon>
        <taxon>Actinomycetota</taxon>
        <taxon>Actinomycetes</taxon>
        <taxon>Bifidobacteriales</taxon>
        <taxon>Bifidobacteriaceae</taxon>
        <taxon>Bifidobacterium</taxon>
    </lineage>
</organism>
<evidence type="ECO:0000313" key="1">
    <source>
        <dbReference type="EMBL" id="AFL04853.1"/>
    </source>
</evidence>
<dbReference type="HOGENOM" id="CLU_3340739_0_0_11"/>
<gene>
    <name evidence="1" type="ORF">BBB_1261</name>
</gene>
<evidence type="ECO:0000313" key="2">
    <source>
        <dbReference type="Proteomes" id="UP000006173"/>
    </source>
</evidence>
<name>I3WIZ0_BIFBI</name>
<reference evidence="1 2" key="1">
    <citation type="journal article" date="2012" name="J. Bacteriol.">
        <title>Complete Genome Sequence of the Probiotic Bacterium Bifidobacterium bifidum Strain BGN4.</title>
        <authorList>
            <person name="Yu D.S."/>
            <person name="Jeong H."/>
            <person name="Lee D.H."/>
            <person name="Kwon S.K."/>
            <person name="Song J.Y."/>
            <person name="Kim B.K."/>
            <person name="Park M.S."/>
            <person name="Ji G.E."/>
            <person name="Oh T.K."/>
            <person name="Kim J.F."/>
        </authorList>
    </citation>
    <scope>NUCLEOTIDE SEQUENCE [LARGE SCALE GENOMIC DNA]</scope>
    <source>
        <strain evidence="1 2">BGN4</strain>
    </source>
</reference>
<dbReference type="EMBL" id="CP001361">
    <property type="protein sequence ID" value="AFL04853.1"/>
    <property type="molecule type" value="Genomic_DNA"/>
</dbReference>
<sequence length="37" mass="3776">MAHPAAAGWAIIVQMPIARISETIPSSFGTGHGDTLA</sequence>
<dbReference type="AlphaFoldDB" id="I3WIZ0"/>
<protein>
    <submittedName>
        <fullName evidence="1">Uncharacterized protein</fullName>
    </submittedName>
</protein>